<dbReference type="VEuPathDB" id="FungiDB:JI435_095250"/>
<dbReference type="EMBL" id="CH445339">
    <property type="protein sequence ID" value="EAT82790.1"/>
    <property type="molecule type" value="Genomic_DNA"/>
</dbReference>
<organism evidence="1 2">
    <name type="scientific">Phaeosphaeria nodorum (strain SN15 / ATCC MYA-4574 / FGSC 10173)</name>
    <name type="common">Glume blotch fungus</name>
    <name type="synonym">Parastagonospora nodorum</name>
    <dbReference type="NCBI Taxonomy" id="321614"/>
    <lineage>
        <taxon>Eukaryota</taxon>
        <taxon>Fungi</taxon>
        <taxon>Dikarya</taxon>
        <taxon>Ascomycota</taxon>
        <taxon>Pezizomycotina</taxon>
        <taxon>Dothideomycetes</taxon>
        <taxon>Pleosporomycetidae</taxon>
        <taxon>Pleosporales</taxon>
        <taxon>Pleosporineae</taxon>
        <taxon>Phaeosphaeriaceae</taxon>
        <taxon>Parastagonospora</taxon>
    </lineage>
</organism>
<evidence type="ECO:0000313" key="2">
    <source>
        <dbReference type="Proteomes" id="UP000001055"/>
    </source>
</evidence>
<name>Q0UFD9_PHANO</name>
<dbReference type="AlphaFoldDB" id="Q0UFD9"/>
<dbReference type="RefSeq" id="XP_001799815.1">
    <property type="nucleotide sequence ID" value="XM_001799763.1"/>
</dbReference>
<dbReference type="PANTHER" id="PTHR42085">
    <property type="entry name" value="F-BOX DOMAIN-CONTAINING PROTEIN"/>
    <property type="match status" value="1"/>
</dbReference>
<accession>Q0UFD9</accession>
<dbReference type="GeneID" id="5976720"/>
<evidence type="ECO:0000313" key="1">
    <source>
        <dbReference type="EMBL" id="EAT82790.1"/>
    </source>
</evidence>
<reference evidence="2" key="1">
    <citation type="journal article" date="2007" name="Plant Cell">
        <title>Dothideomycete-plant interactions illuminated by genome sequencing and EST analysis of the wheat pathogen Stagonospora nodorum.</title>
        <authorList>
            <person name="Hane J.K."/>
            <person name="Lowe R.G."/>
            <person name="Solomon P.S."/>
            <person name="Tan K.C."/>
            <person name="Schoch C.L."/>
            <person name="Spatafora J.W."/>
            <person name="Crous P.W."/>
            <person name="Kodira C."/>
            <person name="Birren B.W."/>
            <person name="Galagan J.E."/>
            <person name="Torriani S.F."/>
            <person name="McDonald B.A."/>
            <person name="Oliver R.P."/>
        </authorList>
    </citation>
    <scope>NUCLEOTIDE SEQUENCE [LARGE SCALE GENOMIC DNA]</scope>
    <source>
        <strain evidence="2">SN15 / ATCC MYA-4574 / FGSC 10173</strain>
    </source>
</reference>
<protein>
    <submittedName>
        <fullName evidence="1">Uncharacterized protein</fullName>
    </submittedName>
</protein>
<sequence length="312" mass="35224">MSSITWYCEPETSWDFKTLASNRNHLTTPAHSRTTMESTGEFATLGLCHLFRLPGELRNYIYVYALTEERPLKVERRSNDTAFKCYKQPLAQGGGHHEMGAFSKSPKDTLVEVNQLRLVNKELYAETRALALRYNSLAFNNIGDTNEFLKNCALSQQAHLHTLTIHCTRISGHGNPPAMKSIMQFCGAHPGATIRIKHSCNNPNVPISLMRIASREYRMRGTHKLLNAIFAPGCGQREAHIESFEAKLKGAKIRSPPRNFRFFPCITSFDEPTFRAGIEEDDELLLWLAYGYIKGGKDGLVKLVKQVIKHGI</sequence>
<dbReference type="OMA" id="YNTIFFA"/>
<dbReference type="InterPro" id="IPR038883">
    <property type="entry name" value="AN11006-like"/>
</dbReference>
<gene>
    <name evidence="1" type="ORF">SNOG_09525</name>
</gene>
<dbReference type="Proteomes" id="UP000001055">
    <property type="component" value="Unassembled WGS sequence"/>
</dbReference>
<dbReference type="InParanoid" id="Q0UFD9"/>
<dbReference type="PANTHER" id="PTHR42085:SF1">
    <property type="entry name" value="F-BOX DOMAIN-CONTAINING PROTEIN"/>
    <property type="match status" value="1"/>
</dbReference>
<proteinExistence type="predicted"/>
<dbReference type="KEGG" id="pno:SNOG_09525"/>